<dbReference type="PROSITE" id="PS00216">
    <property type="entry name" value="SUGAR_TRANSPORT_1"/>
    <property type="match status" value="1"/>
</dbReference>
<feature type="transmembrane region" description="Helical" evidence="7">
    <location>
        <begin position="379"/>
        <end position="399"/>
    </location>
</feature>
<dbReference type="GO" id="GO:0022857">
    <property type="term" value="F:transmembrane transporter activity"/>
    <property type="evidence" value="ECO:0007669"/>
    <property type="project" value="InterPro"/>
</dbReference>
<accession>A0A7K0DYU3</accession>
<dbReference type="OrthoDB" id="3177957at2"/>
<keyword evidence="6 7" id="KW-0472">Membrane</keyword>
<evidence type="ECO:0000256" key="6">
    <source>
        <dbReference type="ARBA" id="ARBA00023136"/>
    </source>
</evidence>
<comment type="caution">
    <text evidence="9">The sequence shown here is derived from an EMBL/GenBank/DDBJ whole genome shotgun (WGS) entry which is preliminary data.</text>
</comment>
<feature type="transmembrane region" description="Helical" evidence="7">
    <location>
        <begin position="311"/>
        <end position="336"/>
    </location>
</feature>
<gene>
    <name evidence="9" type="ORF">NRB56_64650</name>
</gene>
<evidence type="ECO:0000256" key="7">
    <source>
        <dbReference type="SAM" id="Phobius"/>
    </source>
</evidence>
<dbReference type="AlphaFoldDB" id="A0A7K0DYU3"/>
<feature type="transmembrane region" description="Helical" evidence="7">
    <location>
        <begin position="286"/>
        <end position="305"/>
    </location>
</feature>
<dbReference type="InterPro" id="IPR005829">
    <property type="entry name" value="Sugar_transporter_CS"/>
</dbReference>
<feature type="domain" description="Major facilitator superfamily (MFS) profile" evidence="8">
    <location>
        <begin position="25"/>
        <end position="402"/>
    </location>
</feature>
<feature type="transmembrane region" description="Helical" evidence="7">
    <location>
        <begin position="21"/>
        <end position="42"/>
    </location>
</feature>
<keyword evidence="2" id="KW-0813">Transport</keyword>
<feature type="transmembrane region" description="Helical" evidence="7">
    <location>
        <begin position="149"/>
        <end position="175"/>
    </location>
</feature>
<evidence type="ECO:0000256" key="3">
    <source>
        <dbReference type="ARBA" id="ARBA00022475"/>
    </source>
</evidence>
<evidence type="ECO:0000256" key="1">
    <source>
        <dbReference type="ARBA" id="ARBA00004651"/>
    </source>
</evidence>
<dbReference type="SUPFAM" id="SSF103473">
    <property type="entry name" value="MFS general substrate transporter"/>
    <property type="match status" value="1"/>
</dbReference>
<sequence length="413" mass="41674">MAHTRTSSTFRSAGAEPSKAAGGLRFWAAGYTLLILLIGTNLPTPLYHGYQLKFGFSALTVTLIFAVYVAVLIPSLLVAGPLSDAVGRRRVLVPAVALAVLGSVAFALAQNVVWLFAARILQGVALGAASGPLTAALNELEPNGDRRRASLVSTIASVGGLGTGPLLAGLLAQYFPAPRVTPFGLEIVLLIPAAVTVALLPATTVTARWRPRRPEIPVAMRGIFATSGSAGFLAFAVVGLALTLVPTYVATLSGSRNLLLGGAAVASVLACSAVAQVLGYGRSARALQLSGLPLVAVGLILLAVAGSVSSLTLLLVATVTAGVGHGLVFLGGLTAVNHAAPAGRHAEVASTFLVVLYLGTGVPAVGVGFLATVSGLLRAVQVFAVGVAVLCLIVLVVLVRRRASGAEIAPAAS</sequence>
<dbReference type="InterPro" id="IPR011701">
    <property type="entry name" value="MFS"/>
</dbReference>
<dbReference type="PANTHER" id="PTHR23517:SF13">
    <property type="entry name" value="MAJOR FACILITATOR SUPERFAMILY MFS_1"/>
    <property type="match status" value="1"/>
</dbReference>
<dbReference type="InterPro" id="IPR020846">
    <property type="entry name" value="MFS_dom"/>
</dbReference>
<evidence type="ECO:0000313" key="10">
    <source>
        <dbReference type="Proteomes" id="UP000431401"/>
    </source>
</evidence>
<dbReference type="InterPro" id="IPR036259">
    <property type="entry name" value="MFS_trans_sf"/>
</dbReference>
<feature type="transmembrane region" description="Helical" evidence="7">
    <location>
        <begin position="116"/>
        <end position="137"/>
    </location>
</feature>
<evidence type="ECO:0000256" key="5">
    <source>
        <dbReference type="ARBA" id="ARBA00022989"/>
    </source>
</evidence>
<dbReference type="PROSITE" id="PS50850">
    <property type="entry name" value="MFS"/>
    <property type="match status" value="1"/>
</dbReference>
<dbReference type="Pfam" id="PF07690">
    <property type="entry name" value="MFS_1"/>
    <property type="match status" value="1"/>
</dbReference>
<keyword evidence="5 7" id="KW-1133">Transmembrane helix</keyword>
<dbReference type="InterPro" id="IPR050171">
    <property type="entry name" value="MFS_Transporters"/>
</dbReference>
<dbReference type="GO" id="GO:0005886">
    <property type="term" value="C:plasma membrane"/>
    <property type="evidence" value="ECO:0007669"/>
    <property type="project" value="UniProtKB-SubCell"/>
</dbReference>
<dbReference type="Gene3D" id="1.20.1250.20">
    <property type="entry name" value="MFS general substrate transporter like domains"/>
    <property type="match status" value="1"/>
</dbReference>
<feature type="transmembrane region" description="Helical" evidence="7">
    <location>
        <begin position="91"/>
        <end position="110"/>
    </location>
</feature>
<keyword evidence="10" id="KW-1185">Reference proteome</keyword>
<feature type="transmembrane region" description="Helical" evidence="7">
    <location>
        <begin position="348"/>
        <end position="373"/>
    </location>
</feature>
<dbReference type="EMBL" id="WEGI01000015">
    <property type="protein sequence ID" value="MQY30861.1"/>
    <property type="molecule type" value="Genomic_DNA"/>
</dbReference>
<keyword evidence="4 7" id="KW-0812">Transmembrane</keyword>
<proteinExistence type="predicted"/>
<feature type="transmembrane region" description="Helical" evidence="7">
    <location>
        <begin position="187"/>
        <end position="209"/>
    </location>
</feature>
<protein>
    <recommendedName>
        <fullName evidence="8">Major facilitator superfamily (MFS) profile domain-containing protein</fullName>
    </recommendedName>
</protein>
<organism evidence="9 10">
    <name type="scientific">Nocardia aurantia</name>
    <dbReference type="NCBI Taxonomy" id="2585199"/>
    <lineage>
        <taxon>Bacteria</taxon>
        <taxon>Bacillati</taxon>
        <taxon>Actinomycetota</taxon>
        <taxon>Actinomycetes</taxon>
        <taxon>Mycobacteriales</taxon>
        <taxon>Nocardiaceae</taxon>
        <taxon>Nocardia</taxon>
    </lineage>
</organism>
<comment type="subcellular location">
    <subcellularLocation>
        <location evidence="1">Cell membrane</location>
        <topology evidence="1">Multi-pass membrane protein</topology>
    </subcellularLocation>
</comment>
<evidence type="ECO:0000259" key="8">
    <source>
        <dbReference type="PROSITE" id="PS50850"/>
    </source>
</evidence>
<evidence type="ECO:0000313" key="9">
    <source>
        <dbReference type="EMBL" id="MQY30861.1"/>
    </source>
</evidence>
<dbReference type="PANTHER" id="PTHR23517">
    <property type="entry name" value="RESISTANCE PROTEIN MDTM, PUTATIVE-RELATED-RELATED"/>
    <property type="match status" value="1"/>
</dbReference>
<evidence type="ECO:0000256" key="2">
    <source>
        <dbReference type="ARBA" id="ARBA00022448"/>
    </source>
</evidence>
<evidence type="ECO:0000256" key="4">
    <source>
        <dbReference type="ARBA" id="ARBA00022692"/>
    </source>
</evidence>
<feature type="transmembrane region" description="Helical" evidence="7">
    <location>
        <begin position="54"/>
        <end position="79"/>
    </location>
</feature>
<dbReference type="Proteomes" id="UP000431401">
    <property type="component" value="Unassembled WGS sequence"/>
</dbReference>
<keyword evidence="3" id="KW-1003">Cell membrane</keyword>
<reference evidence="9 10" key="1">
    <citation type="submission" date="2019-10" db="EMBL/GenBank/DDBJ databases">
        <title>Nocardia macrotermitis sp. nov. and Nocardia aurantia sp. nov., isolated from the gut of fungus growing-termite Macrotermes natalensis.</title>
        <authorList>
            <person name="Benndorf R."/>
            <person name="Schwitalla J."/>
            <person name="Martin K."/>
            <person name="De Beer W."/>
            <person name="Kaster A.-K."/>
            <person name="Vollmers J."/>
            <person name="Poulsen M."/>
            <person name="Beemelmanns C."/>
        </authorList>
    </citation>
    <scope>NUCLEOTIDE SEQUENCE [LARGE SCALE GENOMIC DNA]</scope>
    <source>
        <strain evidence="9 10">RB56</strain>
    </source>
</reference>
<dbReference type="RefSeq" id="WP_153348114.1">
    <property type="nucleotide sequence ID" value="NZ_WEGI01000015.1"/>
</dbReference>
<feature type="transmembrane region" description="Helical" evidence="7">
    <location>
        <begin position="230"/>
        <end position="252"/>
    </location>
</feature>
<name>A0A7K0DYU3_9NOCA</name>
<feature type="transmembrane region" description="Helical" evidence="7">
    <location>
        <begin position="258"/>
        <end position="279"/>
    </location>
</feature>